<comment type="subunit">
    <text evidence="4">The complex is composed of two ATP-binding proteins (MlaF), two transmembrane proteins (MlaE), two cytoplasmic solute-binding proteins (MlaB) and six periplasmic solute-binding proteins (MlaD).</text>
</comment>
<accession>T1BL58</accession>
<evidence type="ECO:0000256" key="8">
    <source>
        <dbReference type="ARBA" id="ARBA00022519"/>
    </source>
</evidence>
<evidence type="ECO:0000256" key="9">
    <source>
        <dbReference type="ARBA" id="ARBA00022692"/>
    </source>
</evidence>
<evidence type="ECO:0000256" key="6">
    <source>
        <dbReference type="ARBA" id="ARBA00022448"/>
    </source>
</evidence>
<keyword evidence="9 12" id="KW-0812">Transmembrane</keyword>
<dbReference type="NCBIfam" id="NF033619">
    <property type="entry name" value="perm_MlaE_1"/>
    <property type="match status" value="1"/>
</dbReference>
<gene>
    <name evidence="13" type="ORF">B1B_04953</name>
</gene>
<feature type="transmembrane region" description="Helical" evidence="12">
    <location>
        <begin position="85"/>
        <end position="107"/>
    </location>
</feature>
<dbReference type="GO" id="GO:0043190">
    <property type="term" value="C:ATP-binding cassette (ABC) transporter complex"/>
    <property type="evidence" value="ECO:0007669"/>
    <property type="project" value="InterPro"/>
</dbReference>
<comment type="function">
    <text evidence="1">Part of the ABC transporter complex MlaFEDB, which is involved in a phospholipid transport pathway that maintains lipid asymmetry in the outer membrane by retrograde trafficking of phospholipids from the outer membrane to the inner membrane. Probably responsible for the translocation of the substrate across the membrane.</text>
</comment>
<dbReference type="InterPro" id="IPR030802">
    <property type="entry name" value="Permease_MalE"/>
</dbReference>
<keyword evidence="11 12" id="KW-0472">Membrane</keyword>
<dbReference type="AlphaFoldDB" id="T1BL58"/>
<evidence type="ECO:0000256" key="10">
    <source>
        <dbReference type="ARBA" id="ARBA00022989"/>
    </source>
</evidence>
<protein>
    <recommendedName>
        <fullName evidence="5">Intermembrane phospholipid transport system permease protein MlaE</fullName>
    </recommendedName>
</protein>
<reference evidence="13" key="2">
    <citation type="journal article" date="2014" name="ISME J.">
        <title>Microbial stratification in low pH oxic and suboxic macroscopic growths along an acid mine drainage.</title>
        <authorList>
            <person name="Mendez-Garcia C."/>
            <person name="Mesa V."/>
            <person name="Sprenger R.R."/>
            <person name="Richter M."/>
            <person name="Diez M.S."/>
            <person name="Solano J."/>
            <person name="Bargiela R."/>
            <person name="Golyshina O.V."/>
            <person name="Manteca A."/>
            <person name="Ramos J.L."/>
            <person name="Gallego J.R."/>
            <person name="Llorente I."/>
            <person name="Martins Dos Santos V.A."/>
            <person name="Jensen O.N."/>
            <person name="Pelaez A.I."/>
            <person name="Sanchez J."/>
            <person name="Ferrer M."/>
        </authorList>
    </citation>
    <scope>NUCLEOTIDE SEQUENCE</scope>
</reference>
<dbReference type="InterPro" id="IPR003453">
    <property type="entry name" value="ABC_MlaE_roteobac"/>
</dbReference>
<dbReference type="PANTHER" id="PTHR30188:SF4">
    <property type="entry name" value="PROTEIN TRIGALACTOSYLDIACYLGLYCEROL 1, CHLOROPLASTIC"/>
    <property type="match status" value="1"/>
</dbReference>
<feature type="transmembrane region" description="Helical" evidence="12">
    <location>
        <begin position="237"/>
        <end position="255"/>
    </location>
</feature>
<dbReference type="NCBIfam" id="TIGR00056">
    <property type="entry name" value="MlaE family lipid ABC transporter permease subunit"/>
    <property type="match status" value="1"/>
</dbReference>
<feature type="transmembrane region" description="Helical" evidence="12">
    <location>
        <begin position="146"/>
        <end position="171"/>
    </location>
</feature>
<name>T1BL58_9ZZZZ</name>
<reference evidence="13" key="1">
    <citation type="submission" date="2013-08" db="EMBL/GenBank/DDBJ databases">
        <authorList>
            <person name="Mendez C."/>
            <person name="Richter M."/>
            <person name="Ferrer M."/>
            <person name="Sanchez J."/>
        </authorList>
    </citation>
    <scope>NUCLEOTIDE SEQUENCE</scope>
</reference>
<dbReference type="Pfam" id="PF02405">
    <property type="entry name" value="MlaE"/>
    <property type="match status" value="1"/>
</dbReference>
<comment type="similarity">
    <text evidence="3">Belongs to the MlaE permease family.</text>
</comment>
<evidence type="ECO:0000256" key="7">
    <source>
        <dbReference type="ARBA" id="ARBA00022475"/>
    </source>
</evidence>
<dbReference type="PANTHER" id="PTHR30188">
    <property type="entry name" value="ABC TRANSPORTER PERMEASE PROTEIN-RELATED"/>
    <property type="match status" value="1"/>
</dbReference>
<evidence type="ECO:0000313" key="13">
    <source>
        <dbReference type="EMBL" id="EQD70522.1"/>
    </source>
</evidence>
<evidence type="ECO:0000256" key="12">
    <source>
        <dbReference type="SAM" id="Phobius"/>
    </source>
</evidence>
<evidence type="ECO:0000256" key="4">
    <source>
        <dbReference type="ARBA" id="ARBA00011380"/>
    </source>
</evidence>
<dbReference type="GO" id="GO:0005548">
    <property type="term" value="F:phospholipid transporter activity"/>
    <property type="evidence" value="ECO:0007669"/>
    <property type="project" value="TreeGrafter"/>
</dbReference>
<evidence type="ECO:0000256" key="2">
    <source>
        <dbReference type="ARBA" id="ARBA00004429"/>
    </source>
</evidence>
<evidence type="ECO:0000256" key="11">
    <source>
        <dbReference type="ARBA" id="ARBA00023136"/>
    </source>
</evidence>
<dbReference type="EMBL" id="AUZY01003111">
    <property type="protein sequence ID" value="EQD70522.1"/>
    <property type="molecule type" value="Genomic_DNA"/>
</dbReference>
<keyword evidence="6" id="KW-0813">Transport</keyword>
<feature type="transmembrane region" description="Helical" evidence="12">
    <location>
        <begin position="197"/>
        <end position="217"/>
    </location>
</feature>
<comment type="subcellular location">
    <subcellularLocation>
        <location evidence="2">Cell inner membrane</location>
        <topology evidence="2">Multi-pass membrane protein</topology>
    </subcellularLocation>
</comment>
<evidence type="ECO:0000256" key="3">
    <source>
        <dbReference type="ARBA" id="ARBA00007556"/>
    </source>
</evidence>
<sequence>MRRVFEPVRMILDFFAALGQRAWFFLATCAVAPRALRRPGLIVEQVFFVGSVSVILIGVGGLFVGLVLALQFYTALSRFGATSSLGGLVALALLRELGPVLTALLFAGRAGTSLASELGLMRATRQIDAMEVMAVDPMRRIVAPRFLAGIVSMPLLAGIFSAMGILGAYLVGVKMMGLDPGVFWSSMRHEVSFRSDFVNGLIKSAVFGAACTLIAVYEGFHARPSAEGVGQATTRSVVISSMAILALDFILTAFMY</sequence>
<keyword evidence="7" id="KW-1003">Cell membrane</keyword>
<comment type="caution">
    <text evidence="13">The sequence shown here is derived from an EMBL/GenBank/DDBJ whole genome shotgun (WGS) entry which is preliminary data.</text>
</comment>
<dbReference type="InterPro" id="IPR053408">
    <property type="entry name" value="MlaE_Permease"/>
</dbReference>
<proteinExistence type="inferred from homology"/>
<evidence type="ECO:0000256" key="1">
    <source>
        <dbReference type="ARBA" id="ARBA00002460"/>
    </source>
</evidence>
<evidence type="ECO:0000256" key="5">
    <source>
        <dbReference type="ARBA" id="ARBA00020857"/>
    </source>
</evidence>
<keyword evidence="8" id="KW-0997">Cell inner membrane</keyword>
<feature type="transmembrane region" description="Helical" evidence="12">
    <location>
        <begin position="47"/>
        <end position="73"/>
    </location>
</feature>
<organism evidence="13">
    <name type="scientific">mine drainage metagenome</name>
    <dbReference type="NCBI Taxonomy" id="410659"/>
    <lineage>
        <taxon>unclassified sequences</taxon>
        <taxon>metagenomes</taxon>
        <taxon>ecological metagenomes</taxon>
    </lineage>
</organism>
<keyword evidence="10 12" id="KW-1133">Transmembrane helix</keyword>